<gene>
    <name evidence="1" type="ORF">DEO72_LG2g1142</name>
</gene>
<dbReference type="EMBL" id="CP039346">
    <property type="protein sequence ID" value="QCD80819.1"/>
    <property type="molecule type" value="Genomic_DNA"/>
</dbReference>
<keyword evidence="1" id="KW-0378">Hydrolase</keyword>
<organism evidence="1 2">
    <name type="scientific">Vigna unguiculata</name>
    <name type="common">Cowpea</name>
    <dbReference type="NCBI Taxonomy" id="3917"/>
    <lineage>
        <taxon>Eukaryota</taxon>
        <taxon>Viridiplantae</taxon>
        <taxon>Streptophyta</taxon>
        <taxon>Embryophyta</taxon>
        <taxon>Tracheophyta</taxon>
        <taxon>Spermatophyta</taxon>
        <taxon>Magnoliopsida</taxon>
        <taxon>eudicotyledons</taxon>
        <taxon>Gunneridae</taxon>
        <taxon>Pentapetalae</taxon>
        <taxon>rosids</taxon>
        <taxon>fabids</taxon>
        <taxon>Fabales</taxon>
        <taxon>Fabaceae</taxon>
        <taxon>Papilionoideae</taxon>
        <taxon>50 kb inversion clade</taxon>
        <taxon>NPAAA clade</taxon>
        <taxon>indigoferoid/millettioid clade</taxon>
        <taxon>Phaseoleae</taxon>
        <taxon>Vigna</taxon>
    </lineage>
</organism>
<protein>
    <submittedName>
        <fullName evidence="1">ATP-dependent Clp protease ATP-binding subunit ClpB</fullName>
    </submittedName>
</protein>
<dbReference type="Proteomes" id="UP000501690">
    <property type="component" value="Linkage Group LG2"/>
</dbReference>
<dbReference type="GO" id="GO:0006508">
    <property type="term" value="P:proteolysis"/>
    <property type="evidence" value="ECO:0007669"/>
    <property type="project" value="UniProtKB-KW"/>
</dbReference>
<keyword evidence="1" id="KW-0645">Protease</keyword>
<proteinExistence type="predicted"/>
<evidence type="ECO:0000313" key="2">
    <source>
        <dbReference type="Proteomes" id="UP000501690"/>
    </source>
</evidence>
<keyword evidence="1" id="KW-0067">ATP-binding</keyword>
<dbReference type="AlphaFoldDB" id="A0A4D6KYN7"/>
<dbReference type="GO" id="GO:0008233">
    <property type="term" value="F:peptidase activity"/>
    <property type="evidence" value="ECO:0007669"/>
    <property type="project" value="UniProtKB-KW"/>
</dbReference>
<reference evidence="1 2" key="1">
    <citation type="submission" date="2019-04" db="EMBL/GenBank/DDBJ databases">
        <title>An improved genome assembly and genetic linkage map for asparagus bean, Vigna unguiculata ssp. sesquipedialis.</title>
        <authorList>
            <person name="Xia Q."/>
            <person name="Zhang R."/>
            <person name="Dong Y."/>
        </authorList>
    </citation>
    <scope>NUCLEOTIDE SEQUENCE [LARGE SCALE GENOMIC DNA]</scope>
    <source>
        <tissue evidence="1">Leaf</tissue>
    </source>
</reference>
<name>A0A4D6KYN7_VIGUN</name>
<keyword evidence="1" id="KW-0547">Nucleotide-binding</keyword>
<dbReference type="GO" id="GO:0005524">
    <property type="term" value="F:ATP binding"/>
    <property type="evidence" value="ECO:0007669"/>
    <property type="project" value="UniProtKB-KW"/>
</dbReference>
<keyword evidence="2" id="KW-1185">Reference proteome</keyword>
<sequence length="63" mass="7084">MLLREDIDENSRVCIGVGFKGRELVYRVEKNGEVVDLATGQKSDILNQIPDGPVLQINEEIKE</sequence>
<evidence type="ECO:0000313" key="1">
    <source>
        <dbReference type="EMBL" id="QCD80819.1"/>
    </source>
</evidence>
<accession>A0A4D6KYN7</accession>